<evidence type="ECO:0000313" key="2">
    <source>
        <dbReference type="Proteomes" id="UP000325081"/>
    </source>
</evidence>
<sequence>MQSSRNTWWGAVAKAAVRHRQRQAVTSSNVVQRMLRSGWRRERRAEISAGPKKNERWTRFLSGMGSLASGKGSYSRWTWVTRGGSRALRRCRSQTGRMEGRWAPRASSPMADVNWKRPVPSNMVWLKRRAKMKPPHLRRHWSVKPGQTHSFTEERVLRLLSPANKGDPPSIGQLACLPEVEYQRTTDDSARAWGIVKQLFKAIERRLRADSKLLKRHVSISLDEQSSFTSALHHQFPAAELSQPPCQWVIVNQRP</sequence>
<comment type="caution">
    <text evidence="1">The sequence shown here is derived from an EMBL/GenBank/DDBJ whole genome shotgun (WGS) entry which is preliminary data.</text>
</comment>
<reference evidence="2" key="1">
    <citation type="journal article" date="2019" name="Curr. Biol.">
        <title>Genome Sequence of Striga asiatica Provides Insight into the Evolution of Plant Parasitism.</title>
        <authorList>
            <person name="Yoshida S."/>
            <person name="Kim S."/>
            <person name="Wafula E.K."/>
            <person name="Tanskanen J."/>
            <person name="Kim Y.M."/>
            <person name="Honaas L."/>
            <person name="Yang Z."/>
            <person name="Spallek T."/>
            <person name="Conn C.E."/>
            <person name="Ichihashi Y."/>
            <person name="Cheong K."/>
            <person name="Cui S."/>
            <person name="Der J.P."/>
            <person name="Gundlach H."/>
            <person name="Jiao Y."/>
            <person name="Hori C."/>
            <person name="Ishida J.K."/>
            <person name="Kasahara H."/>
            <person name="Kiba T."/>
            <person name="Kim M.S."/>
            <person name="Koo N."/>
            <person name="Laohavisit A."/>
            <person name="Lee Y.H."/>
            <person name="Lumba S."/>
            <person name="McCourt P."/>
            <person name="Mortimer J.C."/>
            <person name="Mutuku J.M."/>
            <person name="Nomura T."/>
            <person name="Sasaki-Sekimoto Y."/>
            <person name="Seto Y."/>
            <person name="Wang Y."/>
            <person name="Wakatake T."/>
            <person name="Sakakibara H."/>
            <person name="Demura T."/>
            <person name="Yamaguchi S."/>
            <person name="Yoneyama K."/>
            <person name="Manabe R.I."/>
            <person name="Nelson D.C."/>
            <person name="Schulman A.H."/>
            <person name="Timko M.P."/>
            <person name="dePamphilis C.W."/>
            <person name="Choi D."/>
            <person name="Shirasu K."/>
        </authorList>
    </citation>
    <scope>NUCLEOTIDE SEQUENCE [LARGE SCALE GENOMIC DNA]</scope>
    <source>
        <strain evidence="2">cv. UVA1</strain>
    </source>
</reference>
<dbReference type="EMBL" id="BKCP01001669">
    <property type="protein sequence ID" value="GER27262.1"/>
    <property type="molecule type" value="Genomic_DNA"/>
</dbReference>
<dbReference type="AlphaFoldDB" id="A0A5A7P3E0"/>
<dbReference type="Proteomes" id="UP000325081">
    <property type="component" value="Unassembled WGS sequence"/>
</dbReference>
<accession>A0A5A7P3E0</accession>
<evidence type="ECO:0000313" key="1">
    <source>
        <dbReference type="EMBL" id="GER27262.1"/>
    </source>
</evidence>
<gene>
    <name evidence="1" type="ORF">STAS_02959</name>
</gene>
<keyword evidence="2" id="KW-1185">Reference proteome</keyword>
<name>A0A5A7P3E0_STRAF</name>
<proteinExistence type="predicted"/>
<dbReference type="OrthoDB" id="10622112at2759"/>
<protein>
    <submittedName>
        <fullName evidence="1">RNA-binding KH domain-containing protein</fullName>
    </submittedName>
</protein>
<organism evidence="1 2">
    <name type="scientific">Striga asiatica</name>
    <name type="common">Asiatic witchweed</name>
    <name type="synonym">Buchnera asiatica</name>
    <dbReference type="NCBI Taxonomy" id="4170"/>
    <lineage>
        <taxon>Eukaryota</taxon>
        <taxon>Viridiplantae</taxon>
        <taxon>Streptophyta</taxon>
        <taxon>Embryophyta</taxon>
        <taxon>Tracheophyta</taxon>
        <taxon>Spermatophyta</taxon>
        <taxon>Magnoliopsida</taxon>
        <taxon>eudicotyledons</taxon>
        <taxon>Gunneridae</taxon>
        <taxon>Pentapetalae</taxon>
        <taxon>asterids</taxon>
        <taxon>lamiids</taxon>
        <taxon>Lamiales</taxon>
        <taxon>Orobanchaceae</taxon>
        <taxon>Buchnereae</taxon>
        <taxon>Striga</taxon>
    </lineage>
</organism>